<dbReference type="InterPro" id="IPR024775">
    <property type="entry name" value="DinB-like"/>
</dbReference>
<feature type="domain" description="DinB-like" evidence="1">
    <location>
        <begin position="5"/>
        <end position="138"/>
    </location>
</feature>
<evidence type="ECO:0000313" key="3">
    <source>
        <dbReference type="Proteomes" id="UP000602050"/>
    </source>
</evidence>
<name>A0A8J2ZQU9_9BACI</name>
<protein>
    <submittedName>
        <fullName evidence="2">Formate dehydrogenase</fullName>
    </submittedName>
</protein>
<dbReference type="RefSeq" id="WP_188391080.1">
    <property type="nucleotide sequence ID" value="NZ_BMEV01000010.1"/>
</dbReference>
<dbReference type="Proteomes" id="UP000602050">
    <property type="component" value="Unassembled WGS sequence"/>
</dbReference>
<accession>A0A8J2ZQU9</accession>
<gene>
    <name evidence="2" type="ORF">GCM10010978_07940</name>
</gene>
<dbReference type="Gene3D" id="1.20.120.450">
    <property type="entry name" value="dinb family like domain"/>
    <property type="match status" value="1"/>
</dbReference>
<sequence length="150" mass="17214">MIEVFEYTRNAVISYVNTLDEGAADKKAPYFNNTIRWHIGHILVAAESLLFGFPKHSTNIPEHYEKLFGTGTKPSDWKNEPPSLKELVDQLEAQKNRIMALDDSFFEKNLPFTLPFGNFKTFGELFQMIIQHESEHLGKAKAMHQVITKS</sequence>
<evidence type="ECO:0000259" key="1">
    <source>
        <dbReference type="Pfam" id="PF12867"/>
    </source>
</evidence>
<reference evidence="2" key="2">
    <citation type="submission" date="2020-09" db="EMBL/GenBank/DDBJ databases">
        <authorList>
            <person name="Sun Q."/>
            <person name="Zhou Y."/>
        </authorList>
    </citation>
    <scope>NUCLEOTIDE SEQUENCE</scope>
    <source>
        <strain evidence="2">CGMCC 1.12360</strain>
    </source>
</reference>
<dbReference type="InterPro" id="IPR034660">
    <property type="entry name" value="DinB/YfiT-like"/>
</dbReference>
<comment type="caution">
    <text evidence="2">The sequence shown here is derived from an EMBL/GenBank/DDBJ whole genome shotgun (WGS) entry which is preliminary data.</text>
</comment>
<keyword evidence="3" id="KW-1185">Reference proteome</keyword>
<dbReference type="Pfam" id="PF12867">
    <property type="entry name" value="DinB_2"/>
    <property type="match status" value="1"/>
</dbReference>
<proteinExistence type="predicted"/>
<dbReference type="SUPFAM" id="SSF109854">
    <property type="entry name" value="DinB/YfiT-like putative metalloenzymes"/>
    <property type="match status" value="1"/>
</dbReference>
<evidence type="ECO:0000313" key="2">
    <source>
        <dbReference type="EMBL" id="GGH71717.1"/>
    </source>
</evidence>
<organism evidence="2 3">
    <name type="scientific">Compostibacillus humi</name>
    <dbReference type="NCBI Taxonomy" id="1245525"/>
    <lineage>
        <taxon>Bacteria</taxon>
        <taxon>Bacillati</taxon>
        <taxon>Bacillota</taxon>
        <taxon>Bacilli</taxon>
        <taxon>Bacillales</taxon>
        <taxon>Bacillaceae</taxon>
        <taxon>Compostibacillus</taxon>
    </lineage>
</organism>
<reference evidence="2" key="1">
    <citation type="journal article" date="2014" name="Int. J. Syst. Evol. Microbiol.">
        <title>Complete genome sequence of Corynebacterium casei LMG S-19264T (=DSM 44701T), isolated from a smear-ripened cheese.</title>
        <authorList>
            <consortium name="US DOE Joint Genome Institute (JGI-PGF)"/>
            <person name="Walter F."/>
            <person name="Albersmeier A."/>
            <person name="Kalinowski J."/>
            <person name="Ruckert C."/>
        </authorList>
    </citation>
    <scope>NUCLEOTIDE SEQUENCE</scope>
    <source>
        <strain evidence="2">CGMCC 1.12360</strain>
    </source>
</reference>
<dbReference type="AlphaFoldDB" id="A0A8J2ZQU9"/>
<dbReference type="EMBL" id="BMEV01000010">
    <property type="protein sequence ID" value="GGH71717.1"/>
    <property type="molecule type" value="Genomic_DNA"/>
</dbReference>